<dbReference type="KEGG" id="erx:ATZ35_15435"/>
<dbReference type="GO" id="GO:0003677">
    <property type="term" value="F:DNA binding"/>
    <property type="evidence" value="ECO:0007669"/>
    <property type="project" value="InterPro"/>
</dbReference>
<dbReference type="InterPro" id="IPR012318">
    <property type="entry name" value="HTH_CRP"/>
</dbReference>
<dbReference type="Pfam" id="PF13545">
    <property type="entry name" value="HTH_Crp_2"/>
    <property type="match status" value="1"/>
</dbReference>
<dbReference type="GO" id="GO:0006355">
    <property type="term" value="P:regulation of DNA-templated transcription"/>
    <property type="evidence" value="ECO:0007669"/>
    <property type="project" value="InterPro"/>
</dbReference>
<gene>
    <name evidence="2" type="ORF">ATZ35_15435</name>
</gene>
<proteinExistence type="predicted"/>
<dbReference type="InterPro" id="IPR009057">
    <property type="entry name" value="Homeodomain-like_sf"/>
</dbReference>
<evidence type="ECO:0000313" key="3">
    <source>
        <dbReference type="Proteomes" id="UP000067523"/>
    </source>
</evidence>
<feature type="domain" description="HTH crp-type" evidence="1">
    <location>
        <begin position="67"/>
        <end position="97"/>
    </location>
</feature>
<dbReference type="RefSeq" id="WP_208928035.1">
    <property type="nucleotide sequence ID" value="NZ_CP013655.1"/>
</dbReference>
<evidence type="ECO:0000259" key="1">
    <source>
        <dbReference type="Pfam" id="PF13545"/>
    </source>
</evidence>
<dbReference type="SUPFAM" id="SSF46689">
    <property type="entry name" value="Homeodomain-like"/>
    <property type="match status" value="1"/>
</dbReference>
<name>A0A0U2WTA8_9ENTE</name>
<dbReference type="Gene3D" id="1.10.10.60">
    <property type="entry name" value="Homeodomain-like"/>
    <property type="match status" value="1"/>
</dbReference>
<dbReference type="Proteomes" id="UP000067523">
    <property type="component" value="Chromosome"/>
</dbReference>
<keyword evidence="3" id="KW-1185">Reference proteome</keyword>
<accession>A0A0U2WTA8</accession>
<evidence type="ECO:0000313" key="2">
    <source>
        <dbReference type="EMBL" id="ALS38486.1"/>
    </source>
</evidence>
<protein>
    <recommendedName>
        <fullName evidence="1">HTH crp-type domain-containing protein</fullName>
    </recommendedName>
</protein>
<reference evidence="3" key="1">
    <citation type="submission" date="2015-12" db="EMBL/GenBank/DDBJ databases">
        <authorList>
            <person name="Lauer A."/>
            <person name="Humrighouse B."/>
            <person name="Loparev V."/>
            <person name="Shewmaker P.L."/>
            <person name="Whitney A.M."/>
            <person name="McLaughlin R.W."/>
        </authorList>
    </citation>
    <scope>NUCLEOTIDE SEQUENCE [LARGE SCALE GENOMIC DNA]</scope>
    <source>
        <strain evidence="3">LMG 26678</strain>
    </source>
</reference>
<dbReference type="EMBL" id="CP013655">
    <property type="protein sequence ID" value="ALS38486.1"/>
    <property type="molecule type" value="Genomic_DNA"/>
</dbReference>
<sequence>MNNTPKIIPHNPIYLVKSKDCGYDSISEEEWNRRKKIKKGMQQSIKKMGRPSKIDDETLKKAYGKWLSGTLTQKQIAEILGVSERTVNRKFKKLRER</sequence>
<organism evidence="2 3">
    <name type="scientific">Enterococcus rotai</name>
    <dbReference type="NCBI Taxonomy" id="118060"/>
    <lineage>
        <taxon>Bacteria</taxon>
        <taxon>Bacillati</taxon>
        <taxon>Bacillota</taxon>
        <taxon>Bacilli</taxon>
        <taxon>Lactobacillales</taxon>
        <taxon>Enterococcaceae</taxon>
        <taxon>Enterococcus</taxon>
    </lineage>
</organism>
<dbReference type="AlphaFoldDB" id="A0A0U2WTA8"/>